<keyword evidence="2" id="KW-1185">Reference proteome</keyword>
<dbReference type="AlphaFoldDB" id="I3YVD6"/>
<dbReference type="Proteomes" id="UP000006049">
    <property type="component" value="Chromosome"/>
</dbReference>
<dbReference type="HOGENOM" id="CLU_1329623_0_0_10"/>
<name>I3YVD6_AEQSU</name>
<proteinExistence type="predicted"/>
<dbReference type="KEGG" id="asl:Aeqsu_1463"/>
<gene>
    <name evidence="1" type="ordered locus">Aeqsu_1463</name>
</gene>
<sequence length="206" mass="24243">MTAKEFWEEFKDFEEGLRHEIEFVREDKKMQTFSYLCSQLDDYCFGLTPNILSPEKDTSKNYILTISCSGNRDLLIYVNRLVELAPEIKHWDIKALVEGKIETDPKMMMDPFTCDGFSITPKDIRFTVYSWDPERDIFDLLLLLPLSLSEVDDAELENAFITIFEELWGERFVGEKINCLFFTHNASSEEDFFELEMLKVCLESFE</sequence>
<reference evidence="1 2" key="1">
    <citation type="submission" date="2012-06" db="EMBL/GenBank/DDBJ databases">
        <title>The complete genome of Aequorivita sublithincola DSM 14238.</title>
        <authorList>
            <consortium name="US DOE Joint Genome Institute (JGI-PGF)"/>
            <person name="Lucas S."/>
            <person name="Copeland A."/>
            <person name="Lapidus A."/>
            <person name="Goodwin L."/>
            <person name="Pitluck S."/>
            <person name="Peters L."/>
            <person name="Munk A.C.C."/>
            <person name="Kyrpides N."/>
            <person name="Mavromatis K."/>
            <person name="Pagani I."/>
            <person name="Ivanova N."/>
            <person name="Ovchinnikova G."/>
            <person name="Zeytun A."/>
            <person name="Detter J.C."/>
            <person name="Han C."/>
            <person name="Land M."/>
            <person name="Hauser L."/>
            <person name="Markowitz V."/>
            <person name="Cheng J.-F."/>
            <person name="Hugenholtz P."/>
            <person name="Woyke T."/>
            <person name="Wu D."/>
            <person name="Tindall B."/>
            <person name="Faehnrich R."/>
            <person name="Brambilla E."/>
            <person name="Klenk H.-P."/>
            <person name="Eisen J.A."/>
        </authorList>
    </citation>
    <scope>NUCLEOTIDE SEQUENCE [LARGE SCALE GENOMIC DNA]</scope>
    <source>
        <strain evidence="2">DSM 14238 / LMG 21431 / ACAM 643 / 9-3</strain>
    </source>
</reference>
<evidence type="ECO:0000313" key="2">
    <source>
        <dbReference type="Proteomes" id="UP000006049"/>
    </source>
</evidence>
<evidence type="ECO:0000313" key="1">
    <source>
        <dbReference type="EMBL" id="AFL80954.1"/>
    </source>
</evidence>
<protein>
    <submittedName>
        <fullName evidence="1">Uncharacterized protein</fullName>
    </submittedName>
</protein>
<organism evidence="1 2">
    <name type="scientific">Aequorivita sublithincola (strain DSM 14238 / LMG 21431 / ACAM 643 / 9-3)</name>
    <dbReference type="NCBI Taxonomy" id="746697"/>
    <lineage>
        <taxon>Bacteria</taxon>
        <taxon>Pseudomonadati</taxon>
        <taxon>Bacteroidota</taxon>
        <taxon>Flavobacteriia</taxon>
        <taxon>Flavobacteriales</taxon>
        <taxon>Flavobacteriaceae</taxon>
        <taxon>Aequorivita</taxon>
    </lineage>
</organism>
<dbReference type="RefSeq" id="WP_014782211.1">
    <property type="nucleotide sequence ID" value="NC_018013.1"/>
</dbReference>
<accession>I3YVD6</accession>
<dbReference type="OrthoDB" id="9151249at2"/>
<dbReference type="EMBL" id="CP003280">
    <property type="protein sequence ID" value="AFL80954.1"/>
    <property type="molecule type" value="Genomic_DNA"/>
</dbReference>